<dbReference type="Gene3D" id="1.10.10.650">
    <property type="entry name" value="RuvA domain 2-like"/>
    <property type="match status" value="1"/>
</dbReference>
<evidence type="ECO:0000313" key="1">
    <source>
        <dbReference type="EMBL" id="SUK57336.1"/>
    </source>
</evidence>
<protein>
    <submittedName>
        <fullName evidence="1">Transcription accessory protein (S1 RNA-binding domain)</fullName>
    </submittedName>
</protein>
<dbReference type="AlphaFoldDB" id="A0A380DXN9"/>
<organism evidence="1 2">
    <name type="scientific">Staphylococcus aureus</name>
    <dbReference type="NCBI Taxonomy" id="1280"/>
    <lineage>
        <taxon>Bacteria</taxon>
        <taxon>Bacillati</taxon>
        <taxon>Bacillota</taxon>
        <taxon>Bacilli</taxon>
        <taxon>Bacillales</taxon>
        <taxon>Staphylococcaceae</taxon>
        <taxon>Staphylococcus</taxon>
    </lineage>
</organism>
<dbReference type="SUPFAM" id="SSF158832">
    <property type="entry name" value="Tex N-terminal region-like"/>
    <property type="match status" value="1"/>
</dbReference>
<reference evidence="1 2" key="1">
    <citation type="submission" date="2018-06" db="EMBL/GenBank/DDBJ databases">
        <authorList>
            <consortium name="Pathogen Informatics"/>
            <person name="Doyle S."/>
        </authorList>
    </citation>
    <scope>NUCLEOTIDE SEQUENCE [LARGE SCALE GENOMIC DNA]</scope>
    <source>
        <strain evidence="1 2">NCTC6133</strain>
    </source>
</reference>
<accession>A0A380DXN9</accession>
<dbReference type="Proteomes" id="UP000255091">
    <property type="component" value="Unassembled WGS sequence"/>
</dbReference>
<dbReference type="InterPro" id="IPR023319">
    <property type="entry name" value="Tex-like_HTH_dom_sf"/>
</dbReference>
<sequence>MVNLQKRKEEVIKNIEQQGLLTEELKKDILKQNKLQRVEDLYRPFKQRKRLGQLRRNVKD</sequence>
<dbReference type="EMBL" id="UHAP01000001">
    <property type="protein sequence ID" value="SUK57336.1"/>
    <property type="molecule type" value="Genomic_DNA"/>
</dbReference>
<name>A0A380DXN9_STAAU</name>
<proteinExistence type="predicted"/>
<gene>
    <name evidence="1" type="ORF">NCTC6133_02810</name>
</gene>
<evidence type="ECO:0000313" key="2">
    <source>
        <dbReference type="Proteomes" id="UP000255091"/>
    </source>
</evidence>